<sequence>MKHSIYTFALAMATLVACTPDTLYDDYPLGDSLASPSKQQLPLQPMAHDTDPVIEDEDWDLSIPNAVGNPQVLIRQRTNLDFDSIAPMPEAEPFSLEN</sequence>
<proteinExistence type="predicted"/>
<accession>A0A6G7IYI4</accession>
<dbReference type="RefSeq" id="WP_166247285.1">
    <property type="nucleotide sequence ID" value="NZ_CP049616.1"/>
</dbReference>
<gene>
    <name evidence="1" type="ORF">GVT53_02605</name>
</gene>
<protein>
    <submittedName>
        <fullName evidence="1">Uncharacterized protein</fullName>
    </submittedName>
</protein>
<organism evidence="1 2">
    <name type="scientific">Flagellimonas oceani</name>
    <dbReference type="NCBI Taxonomy" id="2698672"/>
    <lineage>
        <taxon>Bacteria</taxon>
        <taxon>Pseudomonadati</taxon>
        <taxon>Bacteroidota</taxon>
        <taxon>Flavobacteriia</taxon>
        <taxon>Flavobacteriales</taxon>
        <taxon>Flavobacteriaceae</taxon>
        <taxon>Flagellimonas</taxon>
    </lineage>
</organism>
<evidence type="ECO:0000313" key="2">
    <source>
        <dbReference type="Proteomes" id="UP000502928"/>
    </source>
</evidence>
<dbReference type="KEGG" id="mut:GVT53_02605"/>
<dbReference type="EMBL" id="CP049616">
    <property type="protein sequence ID" value="QII43616.1"/>
    <property type="molecule type" value="Genomic_DNA"/>
</dbReference>
<dbReference type="PROSITE" id="PS51257">
    <property type="entry name" value="PROKAR_LIPOPROTEIN"/>
    <property type="match status" value="1"/>
</dbReference>
<dbReference type="AlphaFoldDB" id="A0A6G7IYI4"/>
<keyword evidence="2" id="KW-1185">Reference proteome</keyword>
<name>A0A6G7IYI4_9FLAO</name>
<reference evidence="1 2" key="1">
    <citation type="submission" date="2020-02" db="EMBL/GenBank/DDBJ databases">
        <title>Complete genome of Muricauda sp. 501str8.</title>
        <authorList>
            <person name="Dong B."/>
            <person name="Zhu S."/>
            <person name="Yang J."/>
            <person name="Chen J."/>
        </authorList>
    </citation>
    <scope>NUCLEOTIDE SEQUENCE [LARGE SCALE GENOMIC DNA]</scope>
    <source>
        <strain evidence="1 2">501str8</strain>
    </source>
</reference>
<dbReference type="Proteomes" id="UP000502928">
    <property type="component" value="Chromosome"/>
</dbReference>
<evidence type="ECO:0000313" key="1">
    <source>
        <dbReference type="EMBL" id="QII43616.1"/>
    </source>
</evidence>